<evidence type="ECO:0000256" key="1">
    <source>
        <dbReference type="SAM" id="SignalP"/>
    </source>
</evidence>
<dbReference type="RefSeq" id="WP_283487806.1">
    <property type="nucleotide sequence ID" value="NZ_CP125947.1"/>
</dbReference>
<keyword evidence="1" id="KW-0732">Signal</keyword>
<dbReference type="Pfam" id="PF06804">
    <property type="entry name" value="Lipoprotein_18"/>
    <property type="match status" value="1"/>
</dbReference>
<accession>A0ABY8SUK8</accession>
<sequence>MKQNTARLGLLSLALGLTACTTTFQETKIDYKSAGKNQAPSLEVPPDLTQLSQDSRYIVPGGVVSAAAMQANAKAGKPTDSNTAANKIGDVRIERDGAEHWLVVDRSADKLWEPTRDFWLENGFIYAMEDRQLGILETDWAENRAKLPQDVIRKTLGKVFDSLYSTSERDKFRTRLEREPDGKTRIYVTHRGMQEVYTSERKDNTIWQPRPRDPELETEFLRRLMVKLGVSEEQASAVAKADRSAAVASTSTARMETVNGVPVLQLGEDFERAWRRVGVALDRTGFTVEDRDRSRGVYYVRYVDPNAKTETKGFFSKIFSQGKEAAPPAKYQILVKGNGNQSQVSVLNEQGQPDSTANGQRIIRVITDDLK</sequence>
<gene>
    <name evidence="2" type="primary">bamC</name>
    <name evidence="2" type="ORF">QMY55_06240</name>
</gene>
<feature type="chain" id="PRO_5045190551" evidence="1">
    <location>
        <begin position="20"/>
        <end position="371"/>
    </location>
</feature>
<keyword evidence="3" id="KW-1185">Reference proteome</keyword>
<dbReference type="InterPro" id="IPR042268">
    <property type="entry name" value="BamC_C"/>
</dbReference>
<evidence type="ECO:0000313" key="3">
    <source>
        <dbReference type="Proteomes" id="UP001240697"/>
    </source>
</evidence>
<dbReference type="Proteomes" id="UP001240697">
    <property type="component" value="Chromosome"/>
</dbReference>
<dbReference type="InterPro" id="IPR010653">
    <property type="entry name" value="NlpB/DapX"/>
</dbReference>
<dbReference type="EMBL" id="CP125947">
    <property type="protein sequence ID" value="WHS66734.1"/>
    <property type="molecule type" value="Genomic_DNA"/>
</dbReference>
<evidence type="ECO:0000313" key="2">
    <source>
        <dbReference type="EMBL" id="WHS66734.1"/>
    </source>
</evidence>
<protein>
    <submittedName>
        <fullName evidence="2">Outer membrane protein assembly factor BamC</fullName>
    </submittedName>
</protein>
<organism evidence="2 3">
    <name type="scientific">Comamonas resistens</name>
    <dbReference type="NCBI Taxonomy" id="3046670"/>
    <lineage>
        <taxon>Bacteria</taxon>
        <taxon>Pseudomonadati</taxon>
        <taxon>Pseudomonadota</taxon>
        <taxon>Betaproteobacteria</taxon>
        <taxon>Burkholderiales</taxon>
        <taxon>Comamonadaceae</taxon>
        <taxon>Comamonas</taxon>
    </lineage>
</organism>
<name>A0ABY8SUK8_9BURK</name>
<reference evidence="2 3" key="1">
    <citation type="submission" date="2023-05" db="EMBL/GenBank/DDBJ databases">
        <authorList>
            <person name="Yin Y."/>
            <person name="Lu Z."/>
        </authorList>
    </citation>
    <scope>NUCLEOTIDE SEQUENCE [LARGE SCALE GENOMIC DNA]</scope>
    <source>
        <strain evidence="2 3">ZM22</strain>
    </source>
</reference>
<dbReference type="PROSITE" id="PS51257">
    <property type="entry name" value="PROKAR_LIPOPROTEIN"/>
    <property type="match status" value="1"/>
</dbReference>
<proteinExistence type="predicted"/>
<dbReference type="Gene3D" id="3.30.310.170">
    <property type="entry name" value="Outer membrane protein assembly factor BamC"/>
    <property type="match status" value="1"/>
</dbReference>
<feature type="signal peptide" evidence="1">
    <location>
        <begin position="1"/>
        <end position="19"/>
    </location>
</feature>